<sequence>MALTTETTRCDNEEAQAALTAEPSRRRKAATRHDTEQGSVGQSGSGTKRSGMGRKREGAGGRGQVDGEAQRGQRQQRARRPCKKLTPRRMFFRQSY</sequence>
<reference evidence="2" key="2">
    <citation type="submission" date="2021-02" db="EMBL/GenBank/DDBJ databases">
        <authorList>
            <person name="Kimball J.A."/>
            <person name="Haas M.W."/>
            <person name="Macchietto M."/>
            <person name="Kono T."/>
            <person name="Duquette J."/>
            <person name="Shao M."/>
        </authorList>
    </citation>
    <scope>NUCLEOTIDE SEQUENCE</scope>
    <source>
        <tissue evidence="2">Fresh leaf tissue</tissue>
    </source>
</reference>
<reference evidence="2" key="1">
    <citation type="journal article" date="2021" name="bioRxiv">
        <title>Whole Genome Assembly and Annotation of Northern Wild Rice, Zizania palustris L., Supports a Whole Genome Duplication in the Zizania Genus.</title>
        <authorList>
            <person name="Haas M."/>
            <person name="Kono T."/>
            <person name="Macchietto M."/>
            <person name="Millas R."/>
            <person name="McGilp L."/>
            <person name="Shao M."/>
            <person name="Duquette J."/>
            <person name="Hirsch C.N."/>
            <person name="Kimball J."/>
        </authorList>
    </citation>
    <scope>NUCLEOTIDE SEQUENCE</scope>
    <source>
        <tissue evidence="2">Fresh leaf tissue</tissue>
    </source>
</reference>
<protein>
    <submittedName>
        <fullName evidence="2">Uncharacterized protein</fullName>
    </submittedName>
</protein>
<name>A0A8J5SQR2_ZIZPA</name>
<organism evidence="2 3">
    <name type="scientific">Zizania palustris</name>
    <name type="common">Northern wild rice</name>
    <dbReference type="NCBI Taxonomy" id="103762"/>
    <lineage>
        <taxon>Eukaryota</taxon>
        <taxon>Viridiplantae</taxon>
        <taxon>Streptophyta</taxon>
        <taxon>Embryophyta</taxon>
        <taxon>Tracheophyta</taxon>
        <taxon>Spermatophyta</taxon>
        <taxon>Magnoliopsida</taxon>
        <taxon>Liliopsida</taxon>
        <taxon>Poales</taxon>
        <taxon>Poaceae</taxon>
        <taxon>BOP clade</taxon>
        <taxon>Oryzoideae</taxon>
        <taxon>Oryzeae</taxon>
        <taxon>Zizaniinae</taxon>
        <taxon>Zizania</taxon>
    </lineage>
</organism>
<feature type="compositionally biased region" description="Basic residues" evidence="1">
    <location>
        <begin position="74"/>
        <end position="96"/>
    </location>
</feature>
<gene>
    <name evidence="2" type="ORF">GUJ93_ZPchr0006g43627</name>
</gene>
<evidence type="ECO:0000313" key="2">
    <source>
        <dbReference type="EMBL" id="KAG8074157.1"/>
    </source>
</evidence>
<evidence type="ECO:0000313" key="3">
    <source>
        <dbReference type="Proteomes" id="UP000729402"/>
    </source>
</evidence>
<feature type="region of interest" description="Disordered" evidence="1">
    <location>
        <begin position="1"/>
        <end position="96"/>
    </location>
</feature>
<feature type="compositionally biased region" description="Polar residues" evidence="1">
    <location>
        <begin position="37"/>
        <end position="48"/>
    </location>
</feature>
<keyword evidence="3" id="KW-1185">Reference proteome</keyword>
<evidence type="ECO:0000256" key="1">
    <source>
        <dbReference type="SAM" id="MobiDB-lite"/>
    </source>
</evidence>
<dbReference type="Proteomes" id="UP000729402">
    <property type="component" value="Unassembled WGS sequence"/>
</dbReference>
<proteinExistence type="predicted"/>
<dbReference type="EMBL" id="JAAALK010000283">
    <property type="protein sequence ID" value="KAG8074157.1"/>
    <property type="molecule type" value="Genomic_DNA"/>
</dbReference>
<accession>A0A8J5SQR2</accession>
<dbReference type="AlphaFoldDB" id="A0A8J5SQR2"/>
<comment type="caution">
    <text evidence="2">The sequence shown here is derived from an EMBL/GenBank/DDBJ whole genome shotgun (WGS) entry which is preliminary data.</text>
</comment>